<reference evidence="7 8" key="1">
    <citation type="submission" date="2021-03" db="EMBL/GenBank/DDBJ databases">
        <title>Sequencing the genomes of 1000 actinobacteria strains.</title>
        <authorList>
            <person name="Klenk H.-P."/>
        </authorList>
    </citation>
    <scope>NUCLEOTIDE SEQUENCE [LARGE SCALE GENOMIC DNA]</scope>
    <source>
        <strain evidence="7 8">DSM 40843</strain>
    </source>
</reference>
<dbReference type="PROSITE" id="PS50931">
    <property type="entry name" value="HTH_LYSR"/>
    <property type="match status" value="1"/>
</dbReference>
<comment type="similarity">
    <text evidence="1">Belongs to the LysR transcriptional regulatory family.</text>
</comment>
<dbReference type="InterPro" id="IPR036388">
    <property type="entry name" value="WH-like_DNA-bd_sf"/>
</dbReference>
<evidence type="ECO:0000313" key="8">
    <source>
        <dbReference type="Proteomes" id="UP001519311"/>
    </source>
</evidence>
<dbReference type="InterPro" id="IPR036390">
    <property type="entry name" value="WH_DNA-bd_sf"/>
</dbReference>
<keyword evidence="8" id="KW-1185">Reference proteome</keyword>
<dbReference type="SUPFAM" id="SSF53850">
    <property type="entry name" value="Periplasmic binding protein-like II"/>
    <property type="match status" value="1"/>
</dbReference>
<comment type="caution">
    <text evidence="7">The sequence shown here is derived from an EMBL/GenBank/DDBJ whole genome shotgun (WGS) entry which is preliminary data.</text>
</comment>
<keyword evidence="4" id="KW-0804">Transcription</keyword>
<dbReference type="Proteomes" id="UP001519311">
    <property type="component" value="Unassembled WGS sequence"/>
</dbReference>
<dbReference type="EMBL" id="JAGINS010000001">
    <property type="protein sequence ID" value="MBP2358445.1"/>
    <property type="molecule type" value="Genomic_DNA"/>
</dbReference>
<dbReference type="Gene3D" id="1.10.10.10">
    <property type="entry name" value="Winged helix-like DNA-binding domain superfamily/Winged helix DNA-binding domain"/>
    <property type="match status" value="2"/>
</dbReference>
<evidence type="ECO:0000259" key="6">
    <source>
        <dbReference type="PROSITE" id="PS50931"/>
    </source>
</evidence>
<dbReference type="PANTHER" id="PTHR30346:SF29">
    <property type="entry name" value="LYSR SUBSTRATE-BINDING"/>
    <property type="match status" value="1"/>
</dbReference>
<accession>A0ABS4V3F1</accession>
<dbReference type="SUPFAM" id="SSF46785">
    <property type="entry name" value="Winged helix' DNA-binding domain"/>
    <property type="match status" value="2"/>
</dbReference>
<dbReference type="PRINTS" id="PR00039">
    <property type="entry name" value="HTHLYSR"/>
</dbReference>
<keyword evidence="2" id="KW-0805">Transcription regulation</keyword>
<dbReference type="Gene3D" id="3.40.190.10">
    <property type="entry name" value="Periplasmic binding protein-like II"/>
    <property type="match status" value="2"/>
</dbReference>
<dbReference type="InterPro" id="IPR000847">
    <property type="entry name" value="LysR_HTH_N"/>
</dbReference>
<dbReference type="RefSeq" id="WP_242413156.1">
    <property type="nucleotide sequence ID" value="NZ_BMWJ01000012.1"/>
</dbReference>
<evidence type="ECO:0000256" key="4">
    <source>
        <dbReference type="ARBA" id="ARBA00023163"/>
    </source>
</evidence>
<dbReference type="Pfam" id="PF00126">
    <property type="entry name" value="HTH_1"/>
    <property type="match status" value="2"/>
</dbReference>
<evidence type="ECO:0000313" key="7">
    <source>
        <dbReference type="EMBL" id="MBP2358445.1"/>
    </source>
</evidence>
<evidence type="ECO:0000256" key="5">
    <source>
        <dbReference type="SAM" id="MobiDB-lite"/>
    </source>
</evidence>
<organism evidence="7 8">
    <name type="scientific">Streptomyces clavifer</name>
    <dbReference type="NCBI Taxonomy" id="68188"/>
    <lineage>
        <taxon>Bacteria</taxon>
        <taxon>Bacillati</taxon>
        <taxon>Actinomycetota</taxon>
        <taxon>Actinomycetes</taxon>
        <taxon>Kitasatosporales</taxon>
        <taxon>Streptomycetaceae</taxon>
        <taxon>Streptomyces</taxon>
    </lineage>
</organism>
<evidence type="ECO:0000256" key="1">
    <source>
        <dbReference type="ARBA" id="ARBA00009437"/>
    </source>
</evidence>
<feature type="region of interest" description="Disordered" evidence="5">
    <location>
        <begin position="467"/>
        <end position="491"/>
    </location>
</feature>
<evidence type="ECO:0000256" key="2">
    <source>
        <dbReference type="ARBA" id="ARBA00023015"/>
    </source>
</evidence>
<dbReference type="GeneID" id="97345444"/>
<feature type="domain" description="HTH lysR-type" evidence="6">
    <location>
        <begin position="359"/>
        <end position="416"/>
    </location>
</feature>
<keyword evidence="3 7" id="KW-0238">DNA-binding</keyword>
<proteinExistence type="inferred from homology"/>
<dbReference type="Pfam" id="PF03466">
    <property type="entry name" value="LysR_substrate"/>
    <property type="match status" value="1"/>
</dbReference>
<dbReference type="InterPro" id="IPR005119">
    <property type="entry name" value="LysR_subst-bd"/>
</dbReference>
<dbReference type="GO" id="GO:0003677">
    <property type="term" value="F:DNA binding"/>
    <property type="evidence" value="ECO:0007669"/>
    <property type="project" value="UniProtKB-KW"/>
</dbReference>
<name>A0ABS4V3F1_9ACTN</name>
<dbReference type="PANTHER" id="PTHR30346">
    <property type="entry name" value="TRANSCRIPTIONAL DUAL REGULATOR HCAR-RELATED"/>
    <property type="match status" value="1"/>
</dbReference>
<gene>
    <name evidence="7" type="ORF">JOF59_000845</name>
</gene>
<sequence length="491" mass="53088">MRLTSVPDRLTQLPFARPDLLLLDAVGQYGDLAEAARRAGMRPGAAERQLDRLDRATGLRLTLRGHHTARLTSAGSRMLVAGRRFFRQVDQAVQTDIYGRGTEALNAPRILNIASAEPLMEDLVEDAADGLGILLSVSHDAPHQVLQQLSGYRVDAAHTWSLDSLRHSVDRTVRSYDVLDDPLWVTLPVGHPLAARETVSLADLRDESWVSEIGPNAEVLVTRVYQGAGLTPPARIQVTGASVARGMLRRGDAVGLGSPACPAVFAPSLVRRSVVERPRRTAGLLVDPSVVPHALGGQLAALLTGRYLSRFAEHHGDMLRDPWWADWFRRQTAECEARTDAAARSSETPPALPAESAEVDVEDLHLLRAVAEHGSINRAAAVLSISQSALTRRIHRLELRLGARLLLRSSRGTDLTGPTRQFLTRLAGFEAELYEAGVACWSVSRPGALVGEADDSGPHRVYRGLRAGTGRARRGAEPGLGTARPTVAGRG</sequence>
<protein>
    <submittedName>
        <fullName evidence="7">DNA-binding transcriptional LysR family regulator</fullName>
    </submittedName>
</protein>
<evidence type="ECO:0000256" key="3">
    <source>
        <dbReference type="ARBA" id="ARBA00023125"/>
    </source>
</evidence>